<dbReference type="AlphaFoldDB" id="A0A7W6S282"/>
<organism evidence="1 2">
    <name type="scientific">Roseospira goensis</name>
    <dbReference type="NCBI Taxonomy" id="391922"/>
    <lineage>
        <taxon>Bacteria</taxon>
        <taxon>Pseudomonadati</taxon>
        <taxon>Pseudomonadota</taxon>
        <taxon>Alphaproteobacteria</taxon>
        <taxon>Rhodospirillales</taxon>
        <taxon>Rhodospirillaceae</taxon>
        <taxon>Roseospira</taxon>
    </lineage>
</organism>
<gene>
    <name evidence="1" type="ORF">GGD88_002794</name>
</gene>
<name>A0A7W6S282_9PROT</name>
<evidence type="ECO:0000313" key="2">
    <source>
        <dbReference type="Proteomes" id="UP000555728"/>
    </source>
</evidence>
<proteinExistence type="predicted"/>
<protein>
    <submittedName>
        <fullName evidence="1">Uncharacterized protein</fullName>
    </submittedName>
</protein>
<sequence>MTEDWIQALGAVWNAVVTLPLWQIDAGLTWLRERLAHILTGLWDLLDPRPRSPAFGRAWAAA</sequence>
<reference evidence="1 2" key="1">
    <citation type="submission" date="2020-08" db="EMBL/GenBank/DDBJ databases">
        <title>Genome sequencing of Purple Non-Sulfur Bacteria from various extreme environments.</title>
        <authorList>
            <person name="Mayer M."/>
        </authorList>
    </citation>
    <scope>NUCLEOTIDE SEQUENCE [LARGE SCALE GENOMIC DNA]</scope>
    <source>
        <strain evidence="1 2">JA135</strain>
    </source>
</reference>
<comment type="caution">
    <text evidence="1">The sequence shown here is derived from an EMBL/GenBank/DDBJ whole genome shotgun (WGS) entry which is preliminary data.</text>
</comment>
<keyword evidence="2" id="KW-1185">Reference proteome</keyword>
<dbReference type="Proteomes" id="UP000555728">
    <property type="component" value="Unassembled WGS sequence"/>
</dbReference>
<dbReference type="EMBL" id="JACIGI010000026">
    <property type="protein sequence ID" value="MBB4287050.1"/>
    <property type="molecule type" value="Genomic_DNA"/>
</dbReference>
<evidence type="ECO:0000313" key="1">
    <source>
        <dbReference type="EMBL" id="MBB4287050.1"/>
    </source>
</evidence>
<accession>A0A7W6S282</accession>
<dbReference type="RefSeq" id="WP_184436421.1">
    <property type="nucleotide sequence ID" value="NZ_JACIGI010000026.1"/>
</dbReference>